<dbReference type="GO" id="GO:0003735">
    <property type="term" value="F:structural constituent of ribosome"/>
    <property type="evidence" value="ECO:0007669"/>
    <property type="project" value="InterPro"/>
</dbReference>
<dbReference type="SUPFAM" id="SSF50104">
    <property type="entry name" value="Translation proteins SH3-like domain"/>
    <property type="match status" value="1"/>
</dbReference>
<dbReference type="Proteomes" id="UP000177947">
    <property type="component" value="Unassembled WGS sequence"/>
</dbReference>
<evidence type="ECO:0000313" key="8">
    <source>
        <dbReference type="Proteomes" id="UP000177947"/>
    </source>
</evidence>
<name>A0A1F5C6F1_9BACT</name>
<keyword evidence="3 5" id="KW-0687">Ribonucleoprotein</keyword>
<organism evidence="7 8">
    <name type="scientific">Candidatus Azambacteria bacterium RIFCSPLOWO2_01_FULL_37_9</name>
    <dbReference type="NCBI Taxonomy" id="1797297"/>
    <lineage>
        <taxon>Bacteria</taxon>
        <taxon>Candidatus Azamiibacteriota</taxon>
    </lineage>
</organism>
<dbReference type="InterPro" id="IPR041988">
    <property type="entry name" value="Ribosomal_uL24_KOW"/>
</dbReference>
<gene>
    <name evidence="5" type="primary">rplX</name>
    <name evidence="7" type="ORF">A2907_01280</name>
</gene>
<dbReference type="NCBIfam" id="TIGR01079">
    <property type="entry name" value="rplX_bact"/>
    <property type="match status" value="1"/>
</dbReference>
<dbReference type="PROSITE" id="PS01108">
    <property type="entry name" value="RIBOSOMAL_L24"/>
    <property type="match status" value="1"/>
</dbReference>
<dbReference type="InterPro" id="IPR003256">
    <property type="entry name" value="Ribosomal_uL24"/>
</dbReference>
<evidence type="ECO:0000313" key="7">
    <source>
        <dbReference type="EMBL" id="OGD38419.1"/>
    </source>
</evidence>
<accession>A0A1F5C6F1</accession>
<dbReference type="GO" id="GO:1990904">
    <property type="term" value="C:ribonucleoprotein complex"/>
    <property type="evidence" value="ECO:0007669"/>
    <property type="project" value="UniProtKB-KW"/>
</dbReference>
<evidence type="ECO:0000256" key="1">
    <source>
        <dbReference type="ARBA" id="ARBA00010618"/>
    </source>
</evidence>
<dbReference type="GO" id="GO:0006412">
    <property type="term" value="P:translation"/>
    <property type="evidence" value="ECO:0007669"/>
    <property type="project" value="UniProtKB-UniRule"/>
</dbReference>
<dbReference type="InterPro" id="IPR057264">
    <property type="entry name" value="Ribosomal_uL24_C"/>
</dbReference>
<dbReference type="EMBL" id="MEYQ01000045">
    <property type="protein sequence ID" value="OGD38419.1"/>
    <property type="molecule type" value="Genomic_DNA"/>
</dbReference>
<comment type="similarity">
    <text evidence="1 5">Belongs to the universal ribosomal protein uL24 family.</text>
</comment>
<evidence type="ECO:0000256" key="2">
    <source>
        <dbReference type="ARBA" id="ARBA00022980"/>
    </source>
</evidence>
<evidence type="ECO:0000256" key="3">
    <source>
        <dbReference type="ARBA" id="ARBA00023274"/>
    </source>
</evidence>
<proteinExistence type="inferred from homology"/>
<dbReference type="AlphaFoldDB" id="A0A1F5C6F1"/>
<dbReference type="Gene3D" id="2.30.30.30">
    <property type="match status" value="1"/>
</dbReference>
<dbReference type="CDD" id="cd06089">
    <property type="entry name" value="KOW_RPL26"/>
    <property type="match status" value="1"/>
</dbReference>
<comment type="function">
    <text evidence="5">One of two assembly initiator proteins, it binds directly to the 5'-end of the 23S rRNA, where it nucleates assembly of the 50S subunit.</text>
</comment>
<dbReference type="InterPro" id="IPR014722">
    <property type="entry name" value="Rib_uL2_dom2"/>
</dbReference>
<dbReference type="HAMAP" id="MF_01326_B">
    <property type="entry name" value="Ribosomal_uL24_B"/>
    <property type="match status" value="1"/>
</dbReference>
<reference evidence="7 8" key="1">
    <citation type="journal article" date="2016" name="Nat. Commun.">
        <title>Thousands of microbial genomes shed light on interconnected biogeochemical processes in an aquifer system.</title>
        <authorList>
            <person name="Anantharaman K."/>
            <person name="Brown C.T."/>
            <person name="Hug L.A."/>
            <person name="Sharon I."/>
            <person name="Castelle C.J."/>
            <person name="Probst A.J."/>
            <person name="Thomas B.C."/>
            <person name="Singh A."/>
            <person name="Wilkins M.J."/>
            <person name="Karaoz U."/>
            <person name="Brodie E.L."/>
            <person name="Williams K.H."/>
            <person name="Hubbard S.S."/>
            <person name="Banfield J.F."/>
        </authorList>
    </citation>
    <scope>NUCLEOTIDE SEQUENCE [LARGE SCALE GENOMIC DNA]</scope>
</reference>
<evidence type="ECO:0000256" key="5">
    <source>
        <dbReference type="HAMAP-Rule" id="MF_01326"/>
    </source>
</evidence>
<comment type="caution">
    <text evidence="7">The sequence shown here is derived from an EMBL/GenBank/DDBJ whole genome shotgun (WGS) entry which is preliminary data.</text>
</comment>
<protein>
    <recommendedName>
        <fullName evidence="4 5">Large ribosomal subunit protein uL24</fullName>
    </recommendedName>
</protein>
<evidence type="ECO:0000259" key="6">
    <source>
        <dbReference type="Pfam" id="PF17136"/>
    </source>
</evidence>
<dbReference type="InterPro" id="IPR008991">
    <property type="entry name" value="Translation_prot_SH3-like_sf"/>
</dbReference>
<keyword evidence="5" id="KW-0694">RNA-binding</keyword>
<comment type="function">
    <text evidence="5">One of the proteins that surrounds the polypeptide exit tunnel on the outside of the subunit.</text>
</comment>
<dbReference type="Pfam" id="PF17136">
    <property type="entry name" value="ribosomal_L24"/>
    <property type="match status" value="1"/>
</dbReference>
<feature type="domain" description="Large ribosomal subunit protein uL24 C-terminal" evidence="6">
    <location>
        <begin position="38"/>
        <end position="101"/>
    </location>
</feature>
<dbReference type="GO" id="GO:0019843">
    <property type="term" value="F:rRNA binding"/>
    <property type="evidence" value="ECO:0007669"/>
    <property type="project" value="UniProtKB-UniRule"/>
</dbReference>
<dbReference type="InterPro" id="IPR005825">
    <property type="entry name" value="Ribosomal_uL24_CS"/>
</dbReference>
<evidence type="ECO:0000256" key="4">
    <source>
        <dbReference type="ARBA" id="ARBA00035206"/>
    </source>
</evidence>
<keyword evidence="5" id="KW-0699">rRNA-binding</keyword>
<sequence>MKIKKEDNILIMIGKDKGKQAKVSKVYPMKNMIVAEGINIKKKHQGPKKQGQKGSIIQFPAPFNASNAMLVCPKCSKPTRVGYKISEGGKARVCKKCKAEI</sequence>
<dbReference type="GO" id="GO:0005840">
    <property type="term" value="C:ribosome"/>
    <property type="evidence" value="ECO:0007669"/>
    <property type="project" value="UniProtKB-KW"/>
</dbReference>
<comment type="subunit">
    <text evidence="5">Part of the 50S ribosomal subunit.</text>
</comment>
<keyword evidence="2 5" id="KW-0689">Ribosomal protein</keyword>
<dbReference type="PANTHER" id="PTHR12903">
    <property type="entry name" value="MITOCHONDRIAL RIBOSOMAL PROTEIN L24"/>
    <property type="match status" value="1"/>
</dbReference>